<proteinExistence type="predicted"/>
<gene>
    <name evidence="1" type="ORF">CSX01_09540</name>
</gene>
<evidence type="ECO:0000313" key="2">
    <source>
        <dbReference type="Proteomes" id="UP000225889"/>
    </source>
</evidence>
<reference evidence="1 2" key="1">
    <citation type="submission" date="2017-10" db="EMBL/GenBank/DDBJ databases">
        <title>Resolving the taxonomy of Roseburia spp., Eubacterium rectale and Agathobacter spp. through phylogenomic analysis.</title>
        <authorList>
            <person name="Sheridan P.O."/>
            <person name="Walker A.W."/>
            <person name="Duncan S.H."/>
            <person name="Scott K.P."/>
            <person name="Toole P.W.O."/>
            <person name="Luis P."/>
            <person name="Flint H.J."/>
        </authorList>
    </citation>
    <scope>NUCLEOTIDE SEQUENCE [LARGE SCALE GENOMIC DNA]</scope>
    <source>
        <strain evidence="1 2">JK626</strain>
    </source>
</reference>
<reference evidence="1 2" key="2">
    <citation type="submission" date="2017-10" db="EMBL/GenBank/DDBJ databases">
        <authorList>
            <person name="Banno H."/>
            <person name="Chua N.-H."/>
        </authorList>
    </citation>
    <scope>NUCLEOTIDE SEQUENCE [LARGE SCALE GENOMIC DNA]</scope>
    <source>
        <strain evidence="1 2">JK626</strain>
    </source>
</reference>
<accession>A0A2G3DUI6</accession>
<dbReference type="AlphaFoldDB" id="A0A2G3DUI6"/>
<dbReference type="Proteomes" id="UP000225889">
    <property type="component" value="Unassembled WGS sequence"/>
</dbReference>
<organism evidence="1 2">
    <name type="scientific">Pseudobutyrivibrio ruminis</name>
    <dbReference type="NCBI Taxonomy" id="46206"/>
    <lineage>
        <taxon>Bacteria</taxon>
        <taxon>Bacillati</taxon>
        <taxon>Bacillota</taxon>
        <taxon>Clostridia</taxon>
        <taxon>Lachnospirales</taxon>
        <taxon>Lachnospiraceae</taxon>
        <taxon>Pseudobutyrivibrio</taxon>
    </lineage>
</organism>
<evidence type="ECO:0000313" key="1">
    <source>
        <dbReference type="EMBL" id="PHU34550.1"/>
    </source>
</evidence>
<comment type="caution">
    <text evidence="1">The sequence shown here is derived from an EMBL/GenBank/DDBJ whole genome shotgun (WGS) entry which is preliminary data.</text>
</comment>
<sequence>MKNVLLIGMNFRDYEVAIKEELEAQGCKVDLIADNTDMISRIQNSISKKLGDTLLCRYQKKLVKNTRNRNYDLIIVIVGRFLLEDTLQSLRKLHPNAEFVLYLWDDINRVANYNVSNQYFERIYTFDLNDVKNYELEFLPLFYLDRYRDIKSNDFKYDVYSAMNDHSDRVKVASSFVKKYPDFRTKVQFVTNWRNVKERRNCIKESGKDKIFFQSKDLDKKDMLNDMKNSKAFLDVPFKGQNGLTIRTFESIAGHKKLITTNENVKLYDFYSPENIFIIDSENPVIDEKFFSRNYEELPEDVYEKYSVRAWVKVLLTGENNSYLK</sequence>
<evidence type="ECO:0008006" key="3">
    <source>
        <dbReference type="Google" id="ProtNLM"/>
    </source>
</evidence>
<name>A0A2G3DUI6_9FIRM</name>
<dbReference type="EMBL" id="PDYF01000018">
    <property type="protein sequence ID" value="PHU34550.1"/>
    <property type="molecule type" value="Genomic_DNA"/>
</dbReference>
<protein>
    <recommendedName>
        <fullName evidence="3">Lipopolysaccharide biosynthesis protein</fullName>
    </recommendedName>
</protein>
<dbReference type="RefSeq" id="WP_099392215.1">
    <property type="nucleotide sequence ID" value="NZ_PDYF01000018.1"/>
</dbReference>